<dbReference type="EMBL" id="JAVYJV010000005">
    <property type="protein sequence ID" value="KAK4370003.1"/>
    <property type="molecule type" value="Genomic_DNA"/>
</dbReference>
<proteinExistence type="predicted"/>
<dbReference type="InterPro" id="IPR008906">
    <property type="entry name" value="HATC_C_dom"/>
</dbReference>
<keyword evidence="4" id="KW-1185">Reference proteome</keyword>
<dbReference type="Pfam" id="PF14372">
    <property type="entry name" value="hAT-like_RNase-H"/>
    <property type="match status" value="1"/>
</dbReference>
<evidence type="ECO:0000313" key="3">
    <source>
        <dbReference type="EMBL" id="KAK4370003.1"/>
    </source>
</evidence>
<feature type="domain" description="hAT-like transposase RNase-H fold" evidence="2">
    <location>
        <begin position="1"/>
        <end position="66"/>
    </location>
</feature>
<protein>
    <submittedName>
        <fullName evidence="3">Uncharacterized protein</fullName>
    </submittedName>
</protein>
<dbReference type="SUPFAM" id="SSF53098">
    <property type="entry name" value="Ribonuclease H-like"/>
    <property type="match status" value="1"/>
</dbReference>
<dbReference type="InterPro" id="IPR012337">
    <property type="entry name" value="RNaseH-like_sf"/>
</dbReference>
<reference evidence="3" key="1">
    <citation type="submission" date="2023-12" db="EMBL/GenBank/DDBJ databases">
        <title>Genome assembly of Anisodus tanguticus.</title>
        <authorList>
            <person name="Wang Y.-J."/>
        </authorList>
    </citation>
    <scope>NUCLEOTIDE SEQUENCE</scope>
    <source>
        <strain evidence="3">KB-2021</strain>
        <tissue evidence="3">Leaf</tissue>
    </source>
</reference>
<feature type="domain" description="HAT C-terminal dimerisation" evidence="1">
    <location>
        <begin position="115"/>
        <end position="197"/>
    </location>
</feature>
<dbReference type="PANTHER" id="PTHR23272">
    <property type="entry name" value="BED FINGER-RELATED"/>
    <property type="match status" value="1"/>
</dbReference>
<evidence type="ECO:0000259" key="2">
    <source>
        <dbReference type="Pfam" id="PF14372"/>
    </source>
</evidence>
<gene>
    <name evidence="3" type="ORF">RND71_009478</name>
</gene>
<name>A0AAE1SFH9_9SOLA</name>
<sequence>MATKMLEKYNKYWSNVNTLLAVATVLDPRYKIPFVRYYYKQLYEDYEIGLEVEKVKDVLKDLTSEYSLNSGKGKGKEPIFNSKLPPSGKVSEKGRMSGFTKYLEVGENQVQEKSELEKYFETPNVPLDDDFDILVWWKTNGSTFPILQRIARDILSIHVSSVASESVFSTGGRVLNTHCSRLLPSTIEALMCAQNWIWTNIKVLIIR</sequence>
<evidence type="ECO:0000313" key="4">
    <source>
        <dbReference type="Proteomes" id="UP001291623"/>
    </source>
</evidence>
<dbReference type="Pfam" id="PF05699">
    <property type="entry name" value="Dimer_Tnp_hAT"/>
    <property type="match status" value="1"/>
</dbReference>
<dbReference type="AlphaFoldDB" id="A0AAE1SFH9"/>
<organism evidence="3 4">
    <name type="scientific">Anisodus tanguticus</name>
    <dbReference type="NCBI Taxonomy" id="243964"/>
    <lineage>
        <taxon>Eukaryota</taxon>
        <taxon>Viridiplantae</taxon>
        <taxon>Streptophyta</taxon>
        <taxon>Embryophyta</taxon>
        <taxon>Tracheophyta</taxon>
        <taxon>Spermatophyta</taxon>
        <taxon>Magnoliopsida</taxon>
        <taxon>eudicotyledons</taxon>
        <taxon>Gunneridae</taxon>
        <taxon>Pentapetalae</taxon>
        <taxon>asterids</taxon>
        <taxon>lamiids</taxon>
        <taxon>Solanales</taxon>
        <taxon>Solanaceae</taxon>
        <taxon>Solanoideae</taxon>
        <taxon>Hyoscyameae</taxon>
        <taxon>Anisodus</taxon>
    </lineage>
</organism>
<dbReference type="GO" id="GO:0003677">
    <property type="term" value="F:DNA binding"/>
    <property type="evidence" value="ECO:0007669"/>
    <property type="project" value="InterPro"/>
</dbReference>
<dbReference type="InterPro" id="IPR025525">
    <property type="entry name" value="hAT-like_transposase_RNase-H"/>
</dbReference>
<dbReference type="GO" id="GO:0046983">
    <property type="term" value="F:protein dimerization activity"/>
    <property type="evidence" value="ECO:0007669"/>
    <property type="project" value="InterPro"/>
</dbReference>
<accession>A0AAE1SFH9</accession>
<dbReference type="Proteomes" id="UP001291623">
    <property type="component" value="Unassembled WGS sequence"/>
</dbReference>
<comment type="caution">
    <text evidence="3">The sequence shown here is derived from an EMBL/GenBank/DDBJ whole genome shotgun (WGS) entry which is preliminary data.</text>
</comment>
<evidence type="ECO:0000259" key="1">
    <source>
        <dbReference type="Pfam" id="PF05699"/>
    </source>
</evidence>
<dbReference type="PANTHER" id="PTHR23272:SF187">
    <property type="entry name" value="AC9 TRANSPOSASE-RELATED"/>
    <property type="match status" value="1"/>
</dbReference>